<evidence type="ECO:0000313" key="1">
    <source>
        <dbReference type="EMBL" id="KEZ22469.1"/>
    </source>
</evidence>
<protein>
    <submittedName>
        <fullName evidence="1">Uncharacterized protein</fullName>
    </submittedName>
</protein>
<sequence>MVYNNETKAFNFDNNTDLVEQKDHIELINSKAALDQYLENRVVPNLNQASLSDLIKDHFKDFDFSQQTILLVKNIRDSLDLSNLKLESGWNISSFRQSTNRFKINLVFDKKDETQSTNKVVSTKTFFITINKLSSFRFARIELVGSKTTSSTNSK</sequence>
<dbReference type="RefSeq" id="WP_038103294.1">
    <property type="nucleotide sequence ID" value="NZ_JFDP01000072.1"/>
</dbReference>
<accession>A0A084EWX7</accession>
<gene>
    <name evidence="1" type="ORF">UDIV_5980</name>
</gene>
<proteinExistence type="predicted"/>
<name>A0A084EWX7_9BACT</name>
<dbReference type="Proteomes" id="UP000028537">
    <property type="component" value="Unassembled WGS sequence"/>
</dbReference>
<evidence type="ECO:0000313" key="2">
    <source>
        <dbReference type="Proteomes" id="UP000028537"/>
    </source>
</evidence>
<comment type="caution">
    <text evidence="1">The sequence shown here is derived from an EMBL/GenBank/DDBJ whole genome shotgun (WGS) entry which is preliminary data.</text>
</comment>
<dbReference type="EMBL" id="JFDP01000072">
    <property type="protein sequence ID" value="KEZ22469.1"/>
    <property type="molecule type" value="Genomic_DNA"/>
</dbReference>
<dbReference type="AlphaFoldDB" id="A0A084EWX7"/>
<reference evidence="1 2" key="1">
    <citation type="submission" date="2014-02" db="EMBL/GenBank/DDBJ databases">
        <title>Genome sequence of Ureaplasma diversum strain 246.</title>
        <authorList>
            <person name="Sirand-Pugnet P."/>
            <person name="Breton M."/>
            <person name="Dordet-Frisoni E."/>
            <person name="Baranowski E."/>
            <person name="Barre A."/>
            <person name="Couture C."/>
            <person name="Dupuy V."/>
            <person name="Gaurivaud P."/>
            <person name="Jacob D."/>
            <person name="Lemaitre C."/>
            <person name="Manso-Silvan L."/>
            <person name="Nikolski M."/>
            <person name="Nouvel L.-X."/>
            <person name="Poumarat F."/>
            <person name="Tardy F."/>
            <person name="Thebault P."/>
            <person name="Theil S."/>
            <person name="Citti C."/>
            <person name="Thiaucourt F."/>
            <person name="Blanchard A."/>
        </authorList>
    </citation>
    <scope>NUCLEOTIDE SEQUENCE [LARGE SCALE GENOMIC DNA]</scope>
    <source>
        <strain evidence="1 2">NCTC 246</strain>
    </source>
</reference>
<keyword evidence="2" id="KW-1185">Reference proteome</keyword>
<organism evidence="1 2">
    <name type="scientific">Ureaplasma diversum NCTC 246</name>
    <dbReference type="NCBI Taxonomy" id="1188241"/>
    <lineage>
        <taxon>Bacteria</taxon>
        <taxon>Bacillati</taxon>
        <taxon>Mycoplasmatota</taxon>
        <taxon>Mycoplasmoidales</taxon>
        <taxon>Mycoplasmoidaceae</taxon>
        <taxon>Ureaplasma</taxon>
    </lineage>
</organism>